<dbReference type="EMBL" id="BDGG01000014">
    <property type="protein sequence ID" value="GAV06969.1"/>
    <property type="molecule type" value="Genomic_DNA"/>
</dbReference>
<evidence type="ECO:0000313" key="1">
    <source>
        <dbReference type="EMBL" id="GAV06969.1"/>
    </source>
</evidence>
<gene>
    <name evidence="1" type="primary">RvY_16873-1</name>
    <name evidence="1" type="synonym">RvY_16873.1</name>
    <name evidence="1" type="ORF">RvY_16873</name>
</gene>
<keyword evidence="2" id="KW-1185">Reference proteome</keyword>
<proteinExistence type="predicted"/>
<name>A0A1D1W7A6_RAMVA</name>
<reference evidence="1 2" key="1">
    <citation type="journal article" date="2016" name="Nat. Commun.">
        <title>Extremotolerant tardigrade genome and improved radiotolerance of human cultured cells by tardigrade-unique protein.</title>
        <authorList>
            <person name="Hashimoto T."/>
            <person name="Horikawa D.D."/>
            <person name="Saito Y."/>
            <person name="Kuwahara H."/>
            <person name="Kozuka-Hata H."/>
            <person name="Shin-I T."/>
            <person name="Minakuchi Y."/>
            <person name="Ohishi K."/>
            <person name="Motoyama A."/>
            <person name="Aizu T."/>
            <person name="Enomoto A."/>
            <person name="Kondo K."/>
            <person name="Tanaka S."/>
            <person name="Hara Y."/>
            <person name="Koshikawa S."/>
            <person name="Sagara H."/>
            <person name="Miura T."/>
            <person name="Yokobori S."/>
            <person name="Miyagawa K."/>
            <person name="Suzuki Y."/>
            <person name="Kubo T."/>
            <person name="Oyama M."/>
            <person name="Kohara Y."/>
            <person name="Fujiyama A."/>
            <person name="Arakawa K."/>
            <person name="Katayama T."/>
            <person name="Toyoda A."/>
            <person name="Kunieda T."/>
        </authorList>
    </citation>
    <scope>NUCLEOTIDE SEQUENCE [LARGE SCALE GENOMIC DNA]</scope>
    <source>
        <strain evidence="1 2">YOKOZUNA-1</strain>
    </source>
</reference>
<accession>A0A1D1W7A6</accession>
<sequence>MRRLRNRPTNSNQRRRKEILEDTRPEVRAKIICDVDHGVSVGEVADKYDMSVRNVRNICRLKTKLSETLKNGGAEVRKRKKIELKLQFPQIDEGCLKFLKWARDRRIPIRPVFLKNVTTFRCSEWLDKFLRRHDINLQRLHGKTKSQFLADL</sequence>
<evidence type="ECO:0000313" key="2">
    <source>
        <dbReference type="Proteomes" id="UP000186922"/>
    </source>
</evidence>
<organism evidence="1 2">
    <name type="scientific">Ramazzottius varieornatus</name>
    <name type="common">Water bear</name>
    <name type="synonym">Tardigrade</name>
    <dbReference type="NCBI Taxonomy" id="947166"/>
    <lineage>
        <taxon>Eukaryota</taxon>
        <taxon>Metazoa</taxon>
        <taxon>Ecdysozoa</taxon>
        <taxon>Tardigrada</taxon>
        <taxon>Eutardigrada</taxon>
        <taxon>Parachela</taxon>
        <taxon>Hypsibioidea</taxon>
        <taxon>Ramazzottiidae</taxon>
        <taxon>Ramazzottius</taxon>
    </lineage>
</organism>
<dbReference type="AlphaFoldDB" id="A0A1D1W7A6"/>
<dbReference type="Proteomes" id="UP000186922">
    <property type="component" value="Unassembled WGS sequence"/>
</dbReference>
<protein>
    <submittedName>
        <fullName evidence="1">Uncharacterized protein</fullName>
    </submittedName>
</protein>
<comment type="caution">
    <text evidence="1">The sequence shown here is derived from an EMBL/GenBank/DDBJ whole genome shotgun (WGS) entry which is preliminary data.</text>
</comment>